<dbReference type="GO" id="GO:0008017">
    <property type="term" value="F:microtubule binding"/>
    <property type="evidence" value="ECO:0007669"/>
    <property type="project" value="InterPro"/>
</dbReference>
<proteinExistence type="inferred from homology"/>
<evidence type="ECO:0000256" key="4">
    <source>
        <dbReference type="ARBA" id="ARBA00022490"/>
    </source>
</evidence>
<reference evidence="14" key="1">
    <citation type="submission" date="2014-11" db="EMBL/GenBank/DDBJ databases">
        <authorList>
            <person name="Otto D Thomas"/>
            <person name="Naeem Raeece"/>
        </authorList>
    </citation>
    <scope>NUCLEOTIDE SEQUENCE</scope>
</reference>
<evidence type="ECO:0000256" key="5">
    <source>
        <dbReference type="ARBA" id="ARBA00022701"/>
    </source>
</evidence>
<dbReference type="PANTHER" id="PTHR31543">
    <property type="entry name" value="DYNEIN REGULATORY COMPLEX SUBUNIT 4"/>
    <property type="match status" value="1"/>
</dbReference>
<dbReference type="VEuPathDB" id="CryptoDB:Cvel_20947"/>
<evidence type="ECO:0000256" key="7">
    <source>
        <dbReference type="ARBA" id="ARBA00023054"/>
    </source>
</evidence>
<feature type="compositionally biased region" description="Basic and acidic residues" evidence="12">
    <location>
        <begin position="20"/>
        <end position="29"/>
    </location>
</feature>
<comment type="subcellular location">
    <subcellularLocation>
        <location evidence="1">Cell projection</location>
        <location evidence="1">Cilium</location>
        <location evidence="1">Flagellum</location>
    </subcellularLocation>
    <subcellularLocation>
        <location evidence="2">Cytoplasm</location>
        <location evidence="2">Cytoskeleton</location>
    </subcellularLocation>
</comment>
<dbReference type="GO" id="GO:0031514">
    <property type="term" value="C:motile cilium"/>
    <property type="evidence" value="ECO:0007669"/>
    <property type="project" value="UniProtKB-SubCell"/>
</dbReference>
<feature type="coiled-coil region" evidence="11">
    <location>
        <begin position="127"/>
        <end position="201"/>
    </location>
</feature>
<evidence type="ECO:0000256" key="8">
    <source>
        <dbReference type="ARBA" id="ARBA00023069"/>
    </source>
</evidence>
<dbReference type="GO" id="GO:0005874">
    <property type="term" value="C:microtubule"/>
    <property type="evidence" value="ECO:0007669"/>
    <property type="project" value="UniProtKB-KW"/>
</dbReference>
<sequence length="474" mass="56215">MAPKKKKSKEPEDPEADIDPEFKGRDLDDMRERIEAYRQRLQKASKDRNYMQLEKDMVQRFFEITHNEVKQLEAKLLLKDNDIETLEKHHRVSIKAYEQKVKLLEYEHRAEQVAIQQAGEETVQHESQEHEHSVIDMTKEKAELRKELRNVQLANEDQISRNEKKHQGALQKMRQKFQKEHQELEAEFQEQVKQLAEELELRRRVEIHEVEERKNQHIADLLTNHWSAFDEIKAYYNDITHDNLQLIKSLKEEIAEMKAREKRNQREMHRLTQLNRELAEPLQENRKKRAFLQDQLKSYTKDKMALKNLKARSSQLDEKIKEAKGELRTMEERFRKVEKERDELYRRFNKGVREIRRKAEFKNVVLEKKLDLLTAAMNEKQGQLDEVLRNAQLAPEVIENIAGKLEQVLGSKNRLIKELQYEVHRASKVYNDTCRVMESKLQELGVPVDEVGFEPIQTATSSMPAGLVARVMAT</sequence>
<keyword evidence="4" id="KW-0963">Cytoplasm</keyword>
<dbReference type="EMBL" id="CDMZ01001020">
    <property type="protein sequence ID" value="CEM25831.1"/>
    <property type="molecule type" value="Genomic_DNA"/>
</dbReference>
<evidence type="ECO:0000256" key="11">
    <source>
        <dbReference type="SAM" id="Coils"/>
    </source>
</evidence>
<evidence type="ECO:0000256" key="1">
    <source>
        <dbReference type="ARBA" id="ARBA00004230"/>
    </source>
</evidence>
<feature type="region of interest" description="Disordered" evidence="12">
    <location>
        <begin position="1"/>
        <end position="29"/>
    </location>
</feature>
<evidence type="ECO:0000256" key="2">
    <source>
        <dbReference type="ARBA" id="ARBA00004245"/>
    </source>
</evidence>
<gene>
    <name evidence="14" type="ORF">Cvel_20947</name>
</gene>
<dbReference type="GO" id="GO:0048870">
    <property type="term" value="P:cell motility"/>
    <property type="evidence" value="ECO:0007669"/>
    <property type="project" value="InterPro"/>
</dbReference>
<protein>
    <recommendedName>
        <fullName evidence="13">Growth arrest-specific protein 8 domain-containing protein</fullName>
    </recommendedName>
</protein>
<dbReference type="AlphaFoldDB" id="A0A0G4GAS2"/>
<evidence type="ECO:0000256" key="10">
    <source>
        <dbReference type="ARBA" id="ARBA00023273"/>
    </source>
</evidence>
<evidence type="ECO:0000256" key="3">
    <source>
        <dbReference type="ARBA" id="ARBA00009859"/>
    </source>
</evidence>
<evidence type="ECO:0000259" key="13">
    <source>
        <dbReference type="Pfam" id="PF13851"/>
    </source>
</evidence>
<dbReference type="Pfam" id="PF13851">
    <property type="entry name" value="GAS"/>
    <property type="match status" value="1"/>
</dbReference>
<feature type="domain" description="Growth arrest-specific protein 8" evidence="13">
    <location>
        <begin position="221"/>
        <end position="419"/>
    </location>
</feature>
<keyword evidence="8" id="KW-0969">Cilium</keyword>
<keyword evidence="7 11" id="KW-0175">Coiled coil</keyword>
<organism evidence="14">
    <name type="scientific">Chromera velia CCMP2878</name>
    <dbReference type="NCBI Taxonomy" id="1169474"/>
    <lineage>
        <taxon>Eukaryota</taxon>
        <taxon>Sar</taxon>
        <taxon>Alveolata</taxon>
        <taxon>Colpodellida</taxon>
        <taxon>Chromeraceae</taxon>
        <taxon>Chromera</taxon>
    </lineage>
</organism>
<name>A0A0G4GAS2_9ALVE</name>
<dbReference type="GO" id="GO:0005794">
    <property type="term" value="C:Golgi apparatus"/>
    <property type="evidence" value="ECO:0007669"/>
    <property type="project" value="TreeGrafter"/>
</dbReference>
<dbReference type="PANTHER" id="PTHR31543:SF0">
    <property type="entry name" value="DYNEIN REGULATORY COMPLEX SUBUNIT 4"/>
    <property type="match status" value="1"/>
</dbReference>
<keyword evidence="10" id="KW-0966">Cell projection</keyword>
<comment type="similarity">
    <text evidence="3">Belongs to the DRC4 family.</text>
</comment>
<accession>A0A0G4GAS2</accession>
<keyword evidence="5" id="KW-0493">Microtubule</keyword>
<evidence type="ECO:0000256" key="9">
    <source>
        <dbReference type="ARBA" id="ARBA00023212"/>
    </source>
</evidence>
<evidence type="ECO:0000313" key="14">
    <source>
        <dbReference type="EMBL" id="CEM25831.1"/>
    </source>
</evidence>
<dbReference type="GO" id="GO:0031267">
    <property type="term" value="F:small GTPase binding"/>
    <property type="evidence" value="ECO:0007669"/>
    <property type="project" value="InterPro"/>
</dbReference>
<dbReference type="PhylomeDB" id="A0A0G4GAS2"/>
<evidence type="ECO:0000256" key="12">
    <source>
        <dbReference type="SAM" id="MobiDB-lite"/>
    </source>
</evidence>
<feature type="coiled-coil region" evidence="11">
    <location>
        <begin position="247"/>
        <end position="390"/>
    </location>
</feature>
<keyword evidence="6" id="KW-0282">Flagellum</keyword>
<dbReference type="InterPro" id="IPR039308">
    <property type="entry name" value="GAS8"/>
</dbReference>
<evidence type="ECO:0000256" key="6">
    <source>
        <dbReference type="ARBA" id="ARBA00022846"/>
    </source>
</evidence>
<keyword evidence="9" id="KW-0206">Cytoskeleton</keyword>
<dbReference type="InterPro" id="IPR025593">
    <property type="entry name" value="GAS8_dom"/>
</dbReference>